<dbReference type="InterPro" id="IPR027417">
    <property type="entry name" value="P-loop_NTPase"/>
</dbReference>
<keyword evidence="5" id="KW-0239">DNA-directed DNA polymerase</keyword>
<keyword evidence="3" id="KW-0548">Nucleotidyltransferase</keyword>
<keyword evidence="9" id="KW-1185">Reference proteome</keyword>
<dbReference type="KEGG" id="ddu:GF1_02750"/>
<evidence type="ECO:0000256" key="7">
    <source>
        <dbReference type="ARBA" id="ARBA00049244"/>
    </source>
</evidence>
<dbReference type="Proteomes" id="UP001063350">
    <property type="component" value="Chromosome"/>
</dbReference>
<evidence type="ECO:0000256" key="6">
    <source>
        <dbReference type="ARBA" id="ARBA00034754"/>
    </source>
</evidence>
<dbReference type="AlphaFoldDB" id="A0A915TZ23"/>
<dbReference type="PANTHER" id="PTHR34388">
    <property type="entry name" value="DNA POLYMERASE III SUBUNIT DELTA"/>
    <property type="match status" value="1"/>
</dbReference>
<dbReference type="Gene3D" id="1.20.272.10">
    <property type="match status" value="1"/>
</dbReference>
<comment type="similarity">
    <text evidence="6">Belongs to the DNA polymerase HolA subunit family.</text>
</comment>
<sequence>MALISREKLTTLIKEIKQGDISPVYLVFGDRYLCRQAADTLCQVLLADGGTIHPVDGEQEDPAATLLNLRSFSLLPGRQIYRVSDTRLFHSKKVADALWKKVLRARENNKEDLAARHLRAMLVAAGLDPSDLELDLAGLPATRWQQAFGFPKPAAPLDWLEPLREKAASLPSPTSGGDPVDMFEKILQEGLPKNNILLLLAEEVDRRKKLFRLLQDRFAVIDCSVESGSSSRAQKAQKSVLQELVKKTLGEFGKTMPAPVTDRLIERVGFHPVAVVMESEKLALYVGDRQRITHEDLDAVVGRTRQEALFELTDAVGKKNLDRALLVAGRIQENGIHPLAIIATLRNYARTLLLFRSLQLQERYDYRPTMSADQFKSQCLPLLKENGSWATELKGHPYALFMQFRTAASFSPATLCCWPRLILDAELRLKGSPVSARTVIVHLLLSMLSREA</sequence>
<dbReference type="GO" id="GO:0006261">
    <property type="term" value="P:DNA-templated DNA replication"/>
    <property type="evidence" value="ECO:0007669"/>
    <property type="project" value="TreeGrafter"/>
</dbReference>
<dbReference type="Gene3D" id="3.40.50.300">
    <property type="entry name" value="P-loop containing nucleotide triphosphate hydrolases"/>
    <property type="match status" value="1"/>
</dbReference>
<evidence type="ECO:0000256" key="1">
    <source>
        <dbReference type="ARBA" id="ARBA00012417"/>
    </source>
</evidence>
<name>A0A915TZ23_9BACT</name>
<evidence type="ECO:0000256" key="3">
    <source>
        <dbReference type="ARBA" id="ARBA00022695"/>
    </source>
</evidence>
<dbReference type="InterPro" id="IPR008921">
    <property type="entry name" value="DNA_pol3_clamp-load_cplx_C"/>
</dbReference>
<keyword evidence="4" id="KW-0235">DNA replication</keyword>
<keyword evidence="2" id="KW-0808">Transferase</keyword>
<dbReference type="EMBL" id="AP024233">
    <property type="protein sequence ID" value="BCO07899.1"/>
    <property type="molecule type" value="Genomic_DNA"/>
</dbReference>
<dbReference type="PANTHER" id="PTHR34388:SF1">
    <property type="entry name" value="DNA POLYMERASE III SUBUNIT DELTA"/>
    <property type="match status" value="1"/>
</dbReference>
<dbReference type="GO" id="GO:0009360">
    <property type="term" value="C:DNA polymerase III complex"/>
    <property type="evidence" value="ECO:0007669"/>
    <property type="project" value="TreeGrafter"/>
</dbReference>
<evidence type="ECO:0000313" key="9">
    <source>
        <dbReference type="Proteomes" id="UP001063350"/>
    </source>
</evidence>
<organism evidence="8 9">
    <name type="scientific">Desulfolithobacter dissulfuricans</name>
    <dbReference type="NCBI Taxonomy" id="2795293"/>
    <lineage>
        <taxon>Bacteria</taxon>
        <taxon>Pseudomonadati</taxon>
        <taxon>Thermodesulfobacteriota</taxon>
        <taxon>Desulfobulbia</taxon>
        <taxon>Desulfobulbales</taxon>
        <taxon>Desulfobulbaceae</taxon>
        <taxon>Desulfolithobacter</taxon>
    </lineage>
</organism>
<evidence type="ECO:0000313" key="8">
    <source>
        <dbReference type="EMBL" id="BCO07899.1"/>
    </source>
</evidence>
<evidence type="ECO:0000256" key="2">
    <source>
        <dbReference type="ARBA" id="ARBA00022679"/>
    </source>
</evidence>
<evidence type="ECO:0000256" key="5">
    <source>
        <dbReference type="ARBA" id="ARBA00022932"/>
    </source>
</evidence>
<comment type="catalytic activity">
    <reaction evidence="7">
        <text>DNA(n) + a 2'-deoxyribonucleoside 5'-triphosphate = DNA(n+1) + diphosphate</text>
        <dbReference type="Rhea" id="RHEA:22508"/>
        <dbReference type="Rhea" id="RHEA-COMP:17339"/>
        <dbReference type="Rhea" id="RHEA-COMP:17340"/>
        <dbReference type="ChEBI" id="CHEBI:33019"/>
        <dbReference type="ChEBI" id="CHEBI:61560"/>
        <dbReference type="ChEBI" id="CHEBI:173112"/>
        <dbReference type="EC" id="2.7.7.7"/>
    </reaction>
</comment>
<dbReference type="GO" id="GO:0003887">
    <property type="term" value="F:DNA-directed DNA polymerase activity"/>
    <property type="evidence" value="ECO:0007669"/>
    <property type="project" value="UniProtKB-KW"/>
</dbReference>
<evidence type="ECO:0000256" key="4">
    <source>
        <dbReference type="ARBA" id="ARBA00022705"/>
    </source>
</evidence>
<accession>A0A915TZ23</accession>
<dbReference type="Gene3D" id="1.10.8.60">
    <property type="match status" value="1"/>
</dbReference>
<gene>
    <name evidence="8" type="ORF">GF1_02750</name>
</gene>
<dbReference type="RefSeq" id="WP_267927836.1">
    <property type="nucleotide sequence ID" value="NZ_AP024233.1"/>
</dbReference>
<dbReference type="InterPro" id="IPR005790">
    <property type="entry name" value="DNA_polIII_delta"/>
</dbReference>
<proteinExistence type="inferred from homology"/>
<protein>
    <recommendedName>
        <fullName evidence="1">DNA-directed DNA polymerase</fullName>
        <ecNumber evidence="1">2.7.7.7</ecNumber>
    </recommendedName>
</protein>
<dbReference type="GO" id="GO:0003677">
    <property type="term" value="F:DNA binding"/>
    <property type="evidence" value="ECO:0007669"/>
    <property type="project" value="InterPro"/>
</dbReference>
<dbReference type="SUPFAM" id="SSF48019">
    <property type="entry name" value="post-AAA+ oligomerization domain-like"/>
    <property type="match status" value="1"/>
</dbReference>
<dbReference type="EC" id="2.7.7.7" evidence="1"/>
<dbReference type="NCBIfam" id="TIGR01128">
    <property type="entry name" value="holA"/>
    <property type="match status" value="1"/>
</dbReference>
<reference evidence="8" key="1">
    <citation type="submission" date="2020-12" db="EMBL/GenBank/DDBJ databases">
        <title>Desulfobium dissulfuricans gen. nov., sp. nov., a novel mesophilic, sulfate-reducing bacterium isolated from a deep-sea hydrothermal vent.</title>
        <authorList>
            <person name="Hashimoto Y."/>
            <person name="Tame A."/>
            <person name="Sawayama S."/>
            <person name="Miyazaki J."/>
            <person name="Takai K."/>
            <person name="Nakagawa S."/>
        </authorList>
    </citation>
    <scope>NUCLEOTIDE SEQUENCE</scope>
    <source>
        <strain evidence="8">GF1</strain>
    </source>
</reference>